<proteinExistence type="predicted"/>
<comment type="caution">
    <text evidence="2">The sequence shown here is derived from an EMBL/GenBank/DDBJ whole genome shotgun (WGS) entry which is preliminary data.</text>
</comment>
<name>A0A1M3L710_9BACT</name>
<dbReference type="SUPFAM" id="SSF69118">
    <property type="entry name" value="AhpD-like"/>
    <property type="match status" value="1"/>
</dbReference>
<dbReference type="InterPro" id="IPR004675">
    <property type="entry name" value="AhpD_core"/>
</dbReference>
<dbReference type="Proteomes" id="UP000184233">
    <property type="component" value="Unassembled WGS sequence"/>
</dbReference>
<accession>A0A1M3L710</accession>
<feature type="domain" description="Carboxymuconolactone decarboxylase-like" evidence="1">
    <location>
        <begin position="12"/>
        <end position="94"/>
    </location>
</feature>
<dbReference type="EMBL" id="MKVH01000002">
    <property type="protein sequence ID" value="OJX61358.1"/>
    <property type="molecule type" value="Genomic_DNA"/>
</dbReference>
<dbReference type="Gene3D" id="1.20.1290.10">
    <property type="entry name" value="AhpD-like"/>
    <property type="match status" value="1"/>
</dbReference>
<evidence type="ECO:0000313" key="2">
    <source>
        <dbReference type="EMBL" id="OJX61358.1"/>
    </source>
</evidence>
<gene>
    <name evidence="2" type="ORF">BGO89_00785</name>
</gene>
<dbReference type="PANTHER" id="PTHR34846">
    <property type="entry name" value="4-CARBOXYMUCONOLACTONE DECARBOXYLASE FAMILY PROTEIN (AFU_ORTHOLOGUE AFUA_6G11590)"/>
    <property type="match status" value="1"/>
</dbReference>
<dbReference type="InterPro" id="IPR003779">
    <property type="entry name" value="CMD-like"/>
</dbReference>
<dbReference type="Pfam" id="PF02627">
    <property type="entry name" value="CMD"/>
    <property type="match status" value="1"/>
</dbReference>
<organism evidence="2 3">
    <name type="scientific">Candidatus Kapaibacterium thiocyanatum</name>
    <dbReference type="NCBI Taxonomy" id="1895771"/>
    <lineage>
        <taxon>Bacteria</taxon>
        <taxon>Pseudomonadati</taxon>
        <taxon>Candidatus Kapaibacteriota</taxon>
        <taxon>Candidatus Kapaibacteriia</taxon>
        <taxon>Candidatus Kapaibacteriales</taxon>
        <taxon>Candidatus Kapaibacteriaceae</taxon>
        <taxon>Candidatus Kapaibacterium</taxon>
    </lineage>
</organism>
<reference evidence="2 3" key="1">
    <citation type="submission" date="2016-09" db="EMBL/GenBank/DDBJ databases">
        <title>Genome-resolved meta-omics ties microbial dynamics to process performance in biotechnology for thiocyanate degradation.</title>
        <authorList>
            <person name="Kantor R.S."/>
            <person name="Huddy R.J."/>
            <person name="Iyer R."/>
            <person name="Thomas B.C."/>
            <person name="Brown C.T."/>
            <person name="Anantharaman K."/>
            <person name="Tringe S."/>
            <person name="Hettich R.L."/>
            <person name="Harrison S.T."/>
            <person name="Banfield J.F."/>
        </authorList>
    </citation>
    <scope>NUCLEOTIDE SEQUENCE [LARGE SCALE GENOMIC DNA]</scope>
    <source>
        <strain evidence="2">59-99</strain>
    </source>
</reference>
<dbReference type="AlphaFoldDB" id="A0A1M3L710"/>
<evidence type="ECO:0000259" key="1">
    <source>
        <dbReference type="Pfam" id="PF02627"/>
    </source>
</evidence>
<dbReference type="PANTHER" id="PTHR34846:SF10">
    <property type="entry name" value="CYTOPLASMIC PROTEIN"/>
    <property type="match status" value="1"/>
</dbReference>
<dbReference type="NCBIfam" id="TIGR00778">
    <property type="entry name" value="ahpD_dom"/>
    <property type="match status" value="1"/>
</dbReference>
<evidence type="ECO:0000313" key="3">
    <source>
        <dbReference type="Proteomes" id="UP000184233"/>
    </source>
</evidence>
<protein>
    <recommendedName>
        <fullName evidence="1">Carboxymuconolactone decarboxylase-like domain-containing protein</fullName>
    </recommendedName>
</protein>
<dbReference type="InterPro" id="IPR029032">
    <property type="entry name" value="AhpD-like"/>
</dbReference>
<sequence length="145" mass="16709">MEPRMSIRNLEPDAYDTLLNLEKYIGSTGLDRGLRELIRIRASQINGCAYCIQLHTTEARELGEEERRIYALSAWHESPLFTPEERVVLAMTDEITDISLNGLTDETYHEARQVFDEHTLARLILQIVSINSWNRIAVATRMVHP</sequence>
<dbReference type="GO" id="GO:0051920">
    <property type="term" value="F:peroxiredoxin activity"/>
    <property type="evidence" value="ECO:0007669"/>
    <property type="project" value="InterPro"/>
</dbReference>